<feature type="domain" description="DUF4124" evidence="2">
    <location>
        <begin position="35"/>
        <end position="60"/>
    </location>
</feature>
<feature type="coiled-coil region" evidence="1">
    <location>
        <begin position="77"/>
        <end position="104"/>
    </location>
</feature>
<dbReference type="KEGG" id="sdf:ACG33_13845"/>
<keyword evidence="1" id="KW-0175">Coiled coil</keyword>
<protein>
    <recommendedName>
        <fullName evidence="2">DUF4124 domain-containing protein</fullName>
    </recommendedName>
</protein>
<dbReference type="Proteomes" id="UP000070250">
    <property type="component" value="Chromosome"/>
</dbReference>
<evidence type="ECO:0000256" key="1">
    <source>
        <dbReference type="SAM" id="Coils"/>
    </source>
</evidence>
<feature type="coiled-coil region" evidence="1">
    <location>
        <begin position="128"/>
        <end position="155"/>
    </location>
</feature>
<dbReference type="AlphaFoldDB" id="A0A127FE56"/>
<gene>
    <name evidence="3" type="ORF">ACG33_13845</name>
</gene>
<evidence type="ECO:0000313" key="4">
    <source>
        <dbReference type="Proteomes" id="UP000070250"/>
    </source>
</evidence>
<evidence type="ECO:0000313" key="3">
    <source>
        <dbReference type="EMBL" id="AMN48160.1"/>
    </source>
</evidence>
<sequence length="223" mass="25548">MIEVLPMHWIRTFTIFAIVLPGAALHAAQGAGGSSRGAYYRCKDASGQTHYGDSMPQRCRGLDTEVLNENGIIIRVIEGEQTRLARQTREMAEAKARKEREASLQRDRNLLETYLGVEDIERLRDQRLELLTGQYRVTEQNIANLRERQKRLEGQIARFRPYSGNDKAPPLPDHLAEEMVNTVKSLDVYLQSLDRNRQEQDEVRAAFAADIKRFKELKGLPQK</sequence>
<evidence type="ECO:0000259" key="2">
    <source>
        <dbReference type="Pfam" id="PF13511"/>
    </source>
</evidence>
<dbReference type="EMBL" id="CP011971">
    <property type="protein sequence ID" value="AMN48160.1"/>
    <property type="molecule type" value="Genomic_DNA"/>
</dbReference>
<dbReference type="InterPro" id="IPR025392">
    <property type="entry name" value="DUF4124"/>
</dbReference>
<name>A0A127FE56_STEDE</name>
<organism evidence="3 4">
    <name type="scientific">Steroidobacter denitrificans</name>
    <dbReference type="NCBI Taxonomy" id="465721"/>
    <lineage>
        <taxon>Bacteria</taxon>
        <taxon>Pseudomonadati</taxon>
        <taxon>Pseudomonadota</taxon>
        <taxon>Gammaproteobacteria</taxon>
        <taxon>Steroidobacterales</taxon>
        <taxon>Steroidobacteraceae</taxon>
        <taxon>Steroidobacter</taxon>
    </lineage>
</organism>
<dbReference type="OrthoDB" id="7064973at2"/>
<dbReference type="Pfam" id="PF13511">
    <property type="entry name" value="DUF4124"/>
    <property type="match status" value="1"/>
</dbReference>
<reference evidence="3 4" key="1">
    <citation type="submission" date="2015-06" db="EMBL/GenBank/DDBJ databases">
        <title>A Comprehensive Approach to Explore the Metabolic and Phylogenetic Diversity of Bacterial Steroid Degradation in the Environment: Testosterone as an Example.</title>
        <authorList>
            <person name="Yang F.-C."/>
            <person name="Chen Y.-L."/>
            <person name="Yu C.-P."/>
            <person name="Tang S.-L."/>
            <person name="Wang P.-H."/>
            <person name="Ismail W."/>
            <person name="Wang C.-H."/>
            <person name="Yang C.-Y."/>
            <person name="Chiang Y.-R."/>
        </authorList>
    </citation>
    <scope>NUCLEOTIDE SEQUENCE [LARGE SCALE GENOMIC DNA]</scope>
    <source>
        <strain evidence="3 4">DSM 18526</strain>
    </source>
</reference>
<dbReference type="STRING" id="465721.ACG33_13845"/>
<accession>A0A127FE56</accession>
<keyword evidence="4" id="KW-1185">Reference proteome</keyword>
<dbReference type="RefSeq" id="WP_066922045.1">
    <property type="nucleotide sequence ID" value="NZ_CP011971.1"/>
</dbReference>
<proteinExistence type="predicted"/>